<evidence type="ECO:0000256" key="1">
    <source>
        <dbReference type="ARBA" id="ARBA00004123"/>
    </source>
</evidence>
<dbReference type="PROSITE" id="PS51059">
    <property type="entry name" value="PARP_CATALYTIC"/>
    <property type="match status" value="1"/>
</dbReference>
<protein>
    <recommendedName>
        <fullName evidence="10">Poly [ADP-ribose] polymerase</fullName>
    </recommendedName>
</protein>
<dbReference type="PANTHER" id="PTHR32263:SF12">
    <property type="entry name" value="INACTIVE POLY [ADP-RIBOSE] POLYMERASE SRO4-RELATED"/>
    <property type="match status" value="1"/>
</dbReference>
<evidence type="ECO:0000256" key="5">
    <source>
        <dbReference type="SAM" id="MobiDB-lite"/>
    </source>
</evidence>
<dbReference type="Proteomes" id="UP001634007">
    <property type="component" value="Unassembled WGS sequence"/>
</dbReference>
<dbReference type="EMBL" id="JBJKBG010000002">
    <property type="protein sequence ID" value="KAL3748245.1"/>
    <property type="molecule type" value="Genomic_DNA"/>
</dbReference>
<feature type="region of interest" description="Disordered" evidence="5">
    <location>
        <begin position="30"/>
        <end position="61"/>
    </location>
</feature>
<evidence type="ECO:0000259" key="7">
    <source>
        <dbReference type="PROSITE" id="PS51879"/>
    </source>
</evidence>
<keyword evidence="9" id="KW-1185">Reference proteome</keyword>
<dbReference type="SUPFAM" id="SSF56399">
    <property type="entry name" value="ADP-ribosylation"/>
    <property type="match status" value="1"/>
</dbReference>
<evidence type="ECO:0000313" key="9">
    <source>
        <dbReference type="Proteomes" id="UP001634007"/>
    </source>
</evidence>
<name>A0ABD3LIW3_EUCGL</name>
<dbReference type="GO" id="GO:0005634">
    <property type="term" value="C:nucleus"/>
    <property type="evidence" value="ECO:0007669"/>
    <property type="project" value="UniProtKB-SubCell"/>
</dbReference>
<feature type="domain" description="RST" evidence="7">
    <location>
        <begin position="289"/>
        <end position="360"/>
    </location>
</feature>
<evidence type="ECO:0000313" key="8">
    <source>
        <dbReference type="EMBL" id="KAL3748245.1"/>
    </source>
</evidence>
<dbReference type="InterPro" id="IPR044964">
    <property type="entry name" value="RCD1/SRO1-5"/>
</dbReference>
<feature type="domain" description="PARP catalytic" evidence="6">
    <location>
        <begin position="75"/>
        <end position="293"/>
    </location>
</feature>
<sequence length="361" mass="39690">MNRFVIPKMVDYAHRSPTVQHAAAPDAVAPEFNHPANDVNRPDPHNPINDQDGDSSVSDCESIVSADHSGTSAAPPLPFTGAGLMQLEEGDKAHRLIKERFVSRLGALRAQVTVAAIHRSCSSSVAARSRAQAFQVYSAAVQKKGGGDTANVRYAWYPASKEEVAKIFSYGFGYSGKPENSGLYGRGVYFAPDNHPLQSVESAPEDEDGLRHLLLCQVILGKSELIGFGSEQSHPSSEQYDSGVDDLSSPKRYIIWNTHINTHVLPEYVVSFRAPCCLRGLLRTPGKSRKPTSPWMPFRVLISELSKILPPSDINSMSKYYKDHKEGKIPRHELVRKVRQIAGDGLLTRIIKSSRTKQFGA</sequence>
<evidence type="ECO:0000256" key="3">
    <source>
        <dbReference type="ARBA" id="ARBA00023016"/>
    </source>
</evidence>
<proteinExistence type="predicted"/>
<organism evidence="8 9">
    <name type="scientific">Eucalyptus globulus</name>
    <name type="common">Tasmanian blue gum</name>
    <dbReference type="NCBI Taxonomy" id="34317"/>
    <lineage>
        <taxon>Eukaryota</taxon>
        <taxon>Viridiplantae</taxon>
        <taxon>Streptophyta</taxon>
        <taxon>Embryophyta</taxon>
        <taxon>Tracheophyta</taxon>
        <taxon>Spermatophyta</taxon>
        <taxon>Magnoliopsida</taxon>
        <taxon>eudicotyledons</taxon>
        <taxon>Gunneridae</taxon>
        <taxon>Pentapetalae</taxon>
        <taxon>rosids</taxon>
        <taxon>malvids</taxon>
        <taxon>Myrtales</taxon>
        <taxon>Myrtaceae</taxon>
        <taxon>Myrtoideae</taxon>
        <taxon>Eucalypteae</taxon>
        <taxon>Eucalyptus</taxon>
    </lineage>
</organism>
<keyword evidence="4" id="KW-0539">Nucleus</keyword>
<comment type="subcellular location">
    <subcellularLocation>
        <location evidence="1">Nucleus</location>
    </subcellularLocation>
</comment>
<dbReference type="Pfam" id="PF00644">
    <property type="entry name" value="PARP"/>
    <property type="match status" value="1"/>
</dbReference>
<reference evidence="8 9" key="1">
    <citation type="submission" date="2024-11" db="EMBL/GenBank/DDBJ databases">
        <title>Chromosome-level genome assembly of Eucalyptus globulus Labill. provides insights into its genome evolution.</title>
        <authorList>
            <person name="Li X."/>
        </authorList>
    </citation>
    <scope>NUCLEOTIDE SEQUENCE [LARGE SCALE GENOMIC DNA]</scope>
    <source>
        <strain evidence="8">CL2024</strain>
        <tissue evidence="8">Fresh tender leaves</tissue>
    </source>
</reference>
<comment type="caution">
    <text evidence="8">The sequence shown here is derived from an EMBL/GenBank/DDBJ whole genome shotgun (WGS) entry which is preliminary data.</text>
</comment>
<dbReference type="Gene3D" id="3.90.228.10">
    <property type="match status" value="1"/>
</dbReference>
<dbReference type="PROSITE" id="PS51879">
    <property type="entry name" value="RST"/>
    <property type="match status" value="1"/>
</dbReference>
<dbReference type="Pfam" id="PF12174">
    <property type="entry name" value="RST"/>
    <property type="match status" value="1"/>
</dbReference>
<evidence type="ECO:0000259" key="6">
    <source>
        <dbReference type="PROSITE" id="PS51059"/>
    </source>
</evidence>
<keyword evidence="2" id="KW-0217">Developmental protein</keyword>
<gene>
    <name evidence="8" type="ORF">ACJRO7_009478</name>
</gene>
<accession>A0ABD3LIW3</accession>
<evidence type="ECO:0000256" key="4">
    <source>
        <dbReference type="ARBA" id="ARBA00023242"/>
    </source>
</evidence>
<evidence type="ECO:0000256" key="2">
    <source>
        <dbReference type="ARBA" id="ARBA00022473"/>
    </source>
</evidence>
<dbReference type="AlphaFoldDB" id="A0ABD3LIW3"/>
<dbReference type="InterPro" id="IPR012317">
    <property type="entry name" value="Poly(ADP-ribose)pol_cat_dom"/>
</dbReference>
<keyword evidence="3" id="KW-0346">Stress response</keyword>
<dbReference type="InterPro" id="IPR022003">
    <property type="entry name" value="RST"/>
</dbReference>
<dbReference type="PANTHER" id="PTHR32263">
    <property type="entry name" value="INACTIVE POLY [ADP-RIBOSE] POLYMERASE SRO4-RELATED"/>
    <property type="match status" value="1"/>
</dbReference>
<evidence type="ECO:0008006" key="10">
    <source>
        <dbReference type="Google" id="ProtNLM"/>
    </source>
</evidence>